<organism evidence="4 5">
    <name type="scientific">Rhodanobacter ginsengisoli</name>
    <dbReference type="NCBI Taxonomy" id="418646"/>
    <lineage>
        <taxon>Bacteria</taxon>
        <taxon>Pseudomonadati</taxon>
        <taxon>Pseudomonadota</taxon>
        <taxon>Gammaproteobacteria</taxon>
        <taxon>Lysobacterales</taxon>
        <taxon>Rhodanobacteraceae</taxon>
        <taxon>Rhodanobacter</taxon>
    </lineage>
</organism>
<dbReference type="Gene3D" id="2.60.40.790">
    <property type="match status" value="1"/>
</dbReference>
<dbReference type="CDD" id="cd06464">
    <property type="entry name" value="ACD_sHsps-like"/>
    <property type="match status" value="1"/>
</dbReference>
<sequence>MTTLTHWNPLKATSRFDPLTSFEDMFRSLAARPQWRDLEAAPDMRIDVSEDDKAFHIKAEIPGVDKNDIELSVDGNQVSISAEVKRETRNKKDEAEIYTERYYGKVYRSFTLPGEFDSAKAEARCDNGVLSLDLPKRPNGSARKIAVS</sequence>
<dbReference type="RefSeq" id="WP_377319341.1">
    <property type="nucleotide sequence ID" value="NZ_JBHSNF010000001.1"/>
</dbReference>
<dbReference type="EMBL" id="JBHSNF010000001">
    <property type="protein sequence ID" value="MFC5525860.1"/>
    <property type="molecule type" value="Genomic_DNA"/>
</dbReference>
<dbReference type="PROSITE" id="PS01031">
    <property type="entry name" value="SHSP"/>
    <property type="match status" value="1"/>
</dbReference>
<evidence type="ECO:0000313" key="4">
    <source>
        <dbReference type="EMBL" id="MFC5525860.1"/>
    </source>
</evidence>
<dbReference type="PANTHER" id="PTHR11527">
    <property type="entry name" value="HEAT-SHOCK PROTEIN 20 FAMILY MEMBER"/>
    <property type="match status" value="1"/>
</dbReference>
<evidence type="ECO:0000256" key="1">
    <source>
        <dbReference type="PROSITE-ProRule" id="PRU00285"/>
    </source>
</evidence>
<gene>
    <name evidence="4" type="ORF">ACFPPA_08915</name>
</gene>
<proteinExistence type="inferred from homology"/>
<accession>A0ABW0QMI5</accession>
<evidence type="ECO:0000259" key="3">
    <source>
        <dbReference type="PROSITE" id="PS01031"/>
    </source>
</evidence>
<dbReference type="SUPFAM" id="SSF49764">
    <property type="entry name" value="HSP20-like chaperones"/>
    <property type="match status" value="1"/>
</dbReference>
<name>A0ABW0QMI5_9GAMM</name>
<dbReference type="Pfam" id="PF00011">
    <property type="entry name" value="HSP20"/>
    <property type="match status" value="1"/>
</dbReference>
<reference evidence="5" key="1">
    <citation type="journal article" date="2019" name="Int. J. Syst. Evol. Microbiol.">
        <title>The Global Catalogue of Microorganisms (GCM) 10K type strain sequencing project: providing services to taxonomists for standard genome sequencing and annotation.</title>
        <authorList>
            <consortium name="The Broad Institute Genomics Platform"/>
            <consortium name="The Broad Institute Genome Sequencing Center for Infectious Disease"/>
            <person name="Wu L."/>
            <person name="Ma J."/>
        </authorList>
    </citation>
    <scope>NUCLEOTIDE SEQUENCE [LARGE SCALE GENOMIC DNA]</scope>
    <source>
        <strain evidence="5">CGMCC 1.16619</strain>
    </source>
</reference>
<protein>
    <submittedName>
        <fullName evidence="4">Hsp20/alpha crystallin family protein</fullName>
    </submittedName>
</protein>
<evidence type="ECO:0000256" key="2">
    <source>
        <dbReference type="RuleBase" id="RU003616"/>
    </source>
</evidence>
<dbReference type="InterPro" id="IPR002068">
    <property type="entry name" value="A-crystallin/Hsp20_dom"/>
</dbReference>
<dbReference type="InterPro" id="IPR008978">
    <property type="entry name" value="HSP20-like_chaperone"/>
</dbReference>
<evidence type="ECO:0000313" key="5">
    <source>
        <dbReference type="Proteomes" id="UP001596114"/>
    </source>
</evidence>
<dbReference type="Proteomes" id="UP001596114">
    <property type="component" value="Unassembled WGS sequence"/>
</dbReference>
<comment type="caution">
    <text evidence="4">The sequence shown here is derived from an EMBL/GenBank/DDBJ whole genome shotgun (WGS) entry which is preliminary data.</text>
</comment>
<keyword evidence="5" id="KW-1185">Reference proteome</keyword>
<feature type="domain" description="SHSP" evidence="3">
    <location>
        <begin position="37"/>
        <end position="148"/>
    </location>
</feature>
<dbReference type="InterPro" id="IPR031107">
    <property type="entry name" value="Small_HSP"/>
</dbReference>
<comment type="similarity">
    <text evidence="1 2">Belongs to the small heat shock protein (HSP20) family.</text>
</comment>